<dbReference type="AlphaFoldDB" id="A0A6A6B1V1"/>
<dbReference type="EMBL" id="ML995498">
    <property type="protein sequence ID" value="KAF2138030.1"/>
    <property type="molecule type" value="Genomic_DNA"/>
</dbReference>
<feature type="compositionally biased region" description="Polar residues" evidence="1">
    <location>
        <begin position="433"/>
        <end position="444"/>
    </location>
</feature>
<sequence length="570" mass="62364">MSDPEDRIAIICTSCRHRSRILNASGCLLHPLKPPNLKVIGQEIRAIRSLSTQPPAAGGKLGDTLHEAIKILSDPTNGPDVLRLNQSHVFIISPQSPGNRIPSDSFAPITVHAICPAVIPYQSKTMQADAWKPSAEPLSIVGQYDCTRKYLHENSAWLPDILAHCRRGHAYGCIKDLQLAIRPHSKCVIESVLGPTTINILEVGQTMTILLNVRIPASLSASREPPPTSSITNFDDAVSELEILLGEAVTELFTIRARYNQSVSPADAAVRTETMCSIRRSNPFSQWSIDPRGDILSAPNNEIELCKRLAYFIATQNPVQEALKTLDAFSNSPGLPHTCFPYINSIRQELRYQIYTLQPRTSIPLTTAVPVLAPSMPSIGIVPSGPTVTRKEPMKNITGGPRHYPSHPHFSFEPHDSLRFTAVTPTPPPAHRSVSTSQLTTPGNSDIHEHSPDNTSPAVKASPPKSRPLSGESEASATSVDEARAIWREMRRDSQPRRGVESVCQGKDGLTVGVWLPEERVVEQQLKEQEIRRKAVANKRSIGADTLRSLAMGGCEQLGSGRSGYAPWMV</sequence>
<reference evidence="2" key="1">
    <citation type="journal article" date="2020" name="Stud. Mycol.">
        <title>101 Dothideomycetes genomes: a test case for predicting lifestyles and emergence of pathogens.</title>
        <authorList>
            <person name="Haridas S."/>
            <person name="Albert R."/>
            <person name="Binder M."/>
            <person name="Bloem J."/>
            <person name="Labutti K."/>
            <person name="Salamov A."/>
            <person name="Andreopoulos B."/>
            <person name="Baker S."/>
            <person name="Barry K."/>
            <person name="Bills G."/>
            <person name="Bluhm B."/>
            <person name="Cannon C."/>
            <person name="Castanera R."/>
            <person name="Culley D."/>
            <person name="Daum C."/>
            <person name="Ezra D."/>
            <person name="Gonzalez J."/>
            <person name="Henrissat B."/>
            <person name="Kuo A."/>
            <person name="Liang C."/>
            <person name="Lipzen A."/>
            <person name="Lutzoni F."/>
            <person name="Magnuson J."/>
            <person name="Mondo S."/>
            <person name="Nolan M."/>
            <person name="Ohm R."/>
            <person name="Pangilinan J."/>
            <person name="Park H.-J."/>
            <person name="Ramirez L."/>
            <person name="Alfaro M."/>
            <person name="Sun H."/>
            <person name="Tritt A."/>
            <person name="Yoshinaga Y."/>
            <person name="Zwiers L.-H."/>
            <person name="Turgeon B."/>
            <person name="Goodwin S."/>
            <person name="Spatafora J."/>
            <person name="Crous P."/>
            <person name="Grigoriev I."/>
        </authorList>
    </citation>
    <scope>NUCLEOTIDE SEQUENCE</scope>
    <source>
        <strain evidence="2">CBS 121167</strain>
    </source>
</reference>
<evidence type="ECO:0000256" key="1">
    <source>
        <dbReference type="SAM" id="MobiDB-lite"/>
    </source>
</evidence>
<evidence type="ECO:0000313" key="3">
    <source>
        <dbReference type="Proteomes" id="UP000799438"/>
    </source>
</evidence>
<protein>
    <submittedName>
        <fullName evidence="2">Uncharacterized protein</fullName>
    </submittedName>
</protein>
<dbReference type="GeneID" id="54303935"/>
<organism evidence="2 3">
    <name type="scientific">Aplosporella prunicola CBS 121167</name>
    <dbReference type="NCBI Taxonomy" id="1176127"/>
    <lineage>
        <taxon>Eukaryota</taxon>
        <taxon>Fungi</taxon>
        <taxon>Dikarya</taxon>
        <taxon>Ascomycota</taxon>
        <taxon>Pezizomycotina</taxon>
        <taxon>Dothideomycetes</taxon>
        <taxon>Dothideomycetes incertae sedis</taxon>
        <taxon>Botryosphaeriales</taxon>
        <taxon>Aplosporellaceae</taxon>
        <taxon>Aplosporella</taxon>
    </lineage>
</organism>
<dbReference type="OrthoDB" id="5596422at2759"/>
<proteinExistence type="predicted"/>
<accession>A0A6A6B1V1</accession>
<feature type="region of interest" description="Disordered" evidence="1">
    <location>
        <begin position="383"/>
        <end position="481"/>
    </location>
</feature>
<gene>
    <name evidence="2" type="ORF">K452DRAFT_361509</name>
</gene>
<name>A0A6A6B1V1_9PEZI</name>
<dbReference type="RefSeq" id="XP_033393743.1">
    <property type="nucleotide sequence ID" value="XM_033546429.1"/>
</dbReference>
<keyword evidence="3" id="KW-1185">Reference proteome</keyword>
<dbReference type="Proteomes" id="UP000799438">
    <property type="component" value="Unassembled WGS sequence"/>
</dbReference>
<evidence type="ECO:0000313" key="2">
    <source>
        <dbReference type="EMBL" id="KAF2138030.1"/>
    </source>
</evidence>